<dbReference type="InterPro" id="IPR046346">
    <property type="entry name" value="Aminoacid_DH-like_N_sf"/>
</dbReference>
<dbReference type="InterPro" id="IPR016211">
    <property type="entry name" value="Glu/Phe/Leu/Val/Trp_DH_bac/arc"/>
</dbReference>
<protein>
    <submittedName>
        <fullName evidence="6">Valine dehydrogenase</fullName>
    </submittedName>
</protein>
<dbReference type="InterPro" id="IPR006095">
    <property type="entry name" value="Glu/Leu/Phe/Val/Trp_DH"/>
</dbReference>
<keyword evidence="3" id="KW-0520">NAD</keyword>
<evidence type="ECO:0000256" key="3">
    <source>
        <dbReference type="ARBA" id="ARBA00023027"/>
    </source>
</evidence>
<dbReference type="Pfam" id="PF02812">
    <property type="entry name" value="ELFV_dehydrog_N"/>
    <property type="match status" value="1"/>
</dbReference>
<dbReference type="CDD" id="cd01075">
    <property type="entry name" value="NAD_bind_Leu_Phe_Val_DH"/>
    <property type="match status" value="1"/>
</dbReference>
<keyword evidence="7" id="KW-1185">Reference proteome</keyword>
<name>A0ABQ3KP67_9PSEU</name>
<dbReference type="Proteomes" id="UP000649955">
    <property type="component" value="Unassembled WGS sequence"/>
</dbReference>
<dbReference type="PANTHER" id="PTHR42722:SF1">
    <property type="entry name" value="VALINE DEHYDROGENASE"/>
    <property type="match status" value="1"/>
</dbReference>
<dbReference type="SUPFAM" id="SSF51735">
    <property type="entry name" value="NAD(P)-binding Rossmann-fold domains"/>
    <property type="match status" value="1"/>
</dbReference>
<dbReference type="PIRSF" id="PIRSF000188">
    <property type="entry name" value="Phe_leu_dh"/>
    <property type="match status" value="1"/>
</dbReference>
<reference evidence="7" key="1">
    <citation type="journal article" date="2019" name="Int. J. Syst. Evol. Microbiol.">
        <title>The Global Catalogue of Microorganisms (GCM) 10K type strain sequencing project: providing services to taxonomists for standard genome sequencing and annotation.</title>
        <authorList>
            <consortium name="The Broad Institute Genomics Platform"/>
            <consortium name="The Broad Institute Genome Sequencing Center for Infectious Disease"/>
            <person name="Wu L."/>
            <person name="Ma J."/>
        </authorList>
    </citation>
    <scope>NUCLEOTIDE SEQUENCE [LARGE SCALE GENOMIC DNA]</scope>
    <source>
        <strain evidence="7">CGMCC 4.7680</strain>
    </source>
</reference>
<sequence>MLPTIPGDRPEPEQVSFREDAESGLKAIIVVHSTALGPALGGTRFHPYPSERDALADVLRLAEGMAYKSALAGLPLGGGKAVIIGDPRTDKSEQLLRAYGRFVGEHGGRYITACDVGTFPEDMDVVAAECAFVTGRSAAGGGAGDSAILTAAGVLEGLAAAARHRWGTAELAGRRIGVEGVGKVGRRVVAQLLAAGAVVIASDVDETALAALPPAVEIAAGRDELAAADLDVYCPCALGGVLTARLAETLTAKIVCGAANNQLAEPEVAGLLDEAGILYAPDYVVNAGGLIQVAEELGGFDFTRAAARVQEIRRTTGSILELAKEQATTPVAAADALAERLMAEAGHGTSRAGLRVVSP</sequence>
<evidence type="ECO:0000256" key="1">
    <source>
        <dbReference type="ARBA" id="ARBA00006382"/>
    </source>
</evidence>
<dbReference type="SUPFAM" id="SSF53223">
    <property type="entry name" value="Aminoacid dehydrogenase-like, N-terminal domain"/>
    <property type="match status" value="1"/>
</dbReference>
<dbReference type="InterPro" id="IPR036291">
    <property type="entry name" value="NAD(P)-bd_dom_sf"/>
</dbReference>
<accession>A0ABQ3KP67</accession>
<dbReference type="Pfam" id="PF00208">
    <property type="entry name" value="ELFV_dehydrog"/>
    <property type="match status" value="1"/>
</dbReference>
<evidence type="ECO:0000259" key="5">
    <source>
        <dbReference type="SMART" id="SM00839"/>
    </source>
</evidence>
<feature type="domain" description="Glutamate/phenylalanine/leucine/valine/L-tryptophan dehydrogenase C-terminal" evidence="5">
    <location>
        <begin position="144"/>
        <end position="348"/>
    </location>
</feature>
<evidence type="ECO:0000256" key="4">
    <source>
        <dbReference type="RuleBase" id="RU004417"/>
    </source>
</evidence>
<dbReference type="Gene3D" id="3.40.50.720">
    <property type="entry name" value="NAD(P)-binding Rossmann-like Domain"/>
    <property type="match status" value="1"/>
</dbReference>
<dbReference type="InterPro" id="IPR006096">
    <property type="entry name" value="Glu/Leu/Phe/Val/Trp_DH_C"/>
</dbReference>
<evidence type="ECO:0000313" key="7">
    <source>
        <dbReference type="Proteomes" id="UP000649955"/>
    </source>
</evidence>
<dbReference type="InterPro" id="IPR033524">
    <property type="entry name" value="Glu/Leu/Phe/Val_DH_AS"/>
</dbReference>
<dbReference type="EMBL" id="BNAW01000051">
    <property type="protein sequence ID" value="GHG41462.1"/>
    <property type="molecule type" value="Genomic_DNA"/>
</dbReference>
<evidence type="ECO:0000256" key="2">
    <source>
        <dbReference type="ARBA" id="ARBA00023002"/>
    </source>
</evidence>
<evidence type="ECO:0000313" key="6">
    <source>
        <dbReference type="EMBL" id="GHG41462.1"/>
    </source>
</evidence>
<dbReference type="PANTHER" id="PTHR42722">
    <property type="entry name" value="LEUCINE DEHYDROGENASE"/>
    <property type="match status" value="1"/>
</dbReference>
<comment type="similarity">
    <text evidence="1 4">Belongs to the Glu/Leu/Phe/Val dehydrogenases family.</text>
</comment>
<comment type="caution">
    <text evidence="6">The sequence shown here is derived from an EMBL/GenBank/DDBJ whole genome shotgun (WGS) entry which is preliminary data.</text>
</comment>
<dbReference type="PROSITE" id="PS00074">
    <property type="entry name" value="GLFV_DEHYDROGENASE"/>
    <property type="match status" value="1"/>
</dbReference>
<dbReference type="PRINTS" id="PR00082">
    <property type="entry name" value="GLFDHDRGNASE"/>
</dbReference>
<dbReference type="InterPro" id="IPR006097">
    <property type="entry name" value="Glu/Leu/Phe/Val/Trp_DH_dimer"/>
</dbReference>
<proteinExistence type="inferred from homology"/>
<dbReference type="Gene3D" id="3.40.50.10860">
    <property type="entry name" value="Leucine Dehydrogenase, chain A, domain 1"/>
    <property type="match status" value="1"/>
</dbReference>
<organism evidence="6 7">
    <name type="scientific">Amycolatopsis bullii</name>
    <dbReference type="NCBI Taxonomy" id="941987"/>
    <lineage>
        <taxon>Bacteria</taxon>
        <taxon>Bacillati</taxon>
        <taxon>Actinomycetota</taxon>
        <taxon>Actinomycetes</taxon>
        <taxon>Pseudonocardiales</taxon>
        <taxon>Pseudonocardiaceae</taxon>
        <taxon>Amycolatopsis</taxon>
    </lineage>
</organism>
<keyword evidence="2 4" id="KW-0560">Oxidoreductase</keyword>
<dbReference type="RefSeq" id="WP_229903090.1">
    <property type="nucleotide sequence ID" value="NZ_BNAW01000051.1"/>
</dbReference>
<dbReference type="SMART" id="SM00839">
    <property type="entry name" value="ELFV_dehydrog"/>
    <property type="match status" value="1"/>
</dbReference>
<gene>
    <name evidence="6" type="ORF">GCM10017567_73660</name>
</gene>